<evidence type="ECO:0000313" key="3">
    <source>
        <dbReference type="Proteomes" id="UP000886520"/>
    </source>
</evidence>
<organism evidence="2 3">
    <name type="scientific">Adiantum capillus-veneris</name>
    <name type="common">Maidenhair fern</name>
    <dbReference type="NCBI Taxonomy" id="13818"/>
    <lineage>
        <taxon>Eukaryota</taxon>
        <taxon>Viridiplantae</taxon>
        <taxon>Streptophyta</taxon>
        <taxon>Embryophyta</taxon>
        <taxon>Tracheophyta</taxon>
        <taxon>Polypodiopsida</taxon>
        <taxon>Polypodiidae</taxon>
        <taxon>Polypodiales</taxon>
        <taxon>Pteridineae</taxon>
        <taxon>Pteridaceae</taxon>
        <taxon>Vittarioideae</taxon>
        <taxon>Adiantum</taxon>
    </lineage>
</organism>
<accession>A0A9D4UJ46</accession>
<protein>
    <submittedName>
        <fullName evidence="2">Uncharacterized protein</fullName>
    </submittedName>
</protein>
<dbReference type="Proteomes" id="UP000886520">
    <property type="component" value="Chromosome 16"/>
</dbReference>
<reference evidence="2" key="1">
    <citation type="submission" date="2021-01" db="EMBL/GenBank/DDBJ databases">
        <title>Adiantum capillus-veneris genome.</title>
        <authorList>
            <person name="Fang Y."/>
            <person name="Liao Q."/>
        </authorList>
    </citation>
    <scope>NUCLEOTIDE SEQUENCE</scope>
    <source>
        <strain evidence="2">H3</strain>
        <tissue evidence="2">Leaf</tissue>
    </source>
</reference>
<dbReference type="AlphaFoldDB" id="A0A9D4UJ46"/>
<comment type="caution">
    <text evidence="2">The sequence shown here is derived from an EMBL/GenBank/DDBJ whole genome shotgun (WGS) entry which is preliminary data.</text>
</comment>
<feature type="signal peptide" evidence="1">
    <location>
        <begin position="1"/>
        <end position="29"/>
    </location>
</feature>
<dbReference type="OrthoDB" id="185373at2759"/>
<gene>
    <name evidence="2" type="ORF">GOP47_0017186</name>
</gene>
<keyword evidence="1" id="KW-0732">Signal</keyword>
<feature type="chain" id="PRO_5038999632" evidence="1">
    <location>
        <begin position="30"/>
        <end position="114"/>
    </location>
</feature>
<proteinExistence type="predicted"/>
<sequence length="114" mass="12972">MLMPALNSNVSVFRLLSCFVLLKLELKRASTLSSVTRPHNSHSWHDLVHHIHRNNFLRDTTQAFQRPPTNHLASLTAFANYSHQLYTYALVTLDLSLLLIKISPVHTQIGYGLP</sequence>
<evidence type="ECO:0000256" key="1">
    <source>
        <dbReference type="SAM" id="SignalP"/>
    </source>
</evidence>
<name>A0A9D4UJ46_ADICA</name>
<keyword evidence="3" id="KW-1185">Reference proteome</keyword>
<dbReference type="EMBL" id="JABFUD020000016">
    <property type="protein sequence ID" value="KAI5068841.1"/>
    <property type="molecule type" value="Genomic_DNA"/>
</dbReference>
<evidence type="ECO:0000313" key="2">
    <source>
        <dbReference type="EMBL" id="KAI5068841.1"/>
    </source>
</evidence>